<dbReference type="InterPro" id="IPR050638">
    <property type="entry name" value="AA-Vitamin_Transporters"/>
</dbReference>
<feature type="transmembrane region" description="Helical" evidence="6">
    <location>
        <begin position="85"/>
        <end position="103"/>
    </location>
</feature>
<evidence type="ECO:0000313" key="8">
    <source>
        <dbReference type="EMBL" id="MBP0602480.1"/>
    </source>
</evidence>
<name>A0ABS4B6K8_9GAMM</name>
<dbReference type="Proteomes" id="UP000666661">
    <property type="component" value="Unassembled WGS sequence"/>
</dbReference>
<keyword evidence="9" id="KW-1185">Reference proteome</keyword>
<dbReference type="Pfam" id="PF00892">
    <property type="entry name" value="EamA"/>
    <property type="match status" value="2"/>
</dbReference>
<dbReference type="SUPFAM" id="SSF103481">
    <property type="entry name" value="Multidrug resistance efflux transporter EmrE"/>
    <property type="match status" value="2"/>
</dbReference>
<comment type="similarity">
    <text evidence="2">Belongs to the EamA transporter family.</text>
</comment>
<evidence type="ECO:0000256" key="4">
    <source>
        <dbReference type="ARBA" id="ARBA00022989"/>
    </source>
</evidence>
<evidence type="ECO:0000313" key="9">
    <source>
        <dbReference type="Proteomes" id="UP000666661"/>
    </source>
</evidence>
<evidence type="ECO:0000259" key="7">
    <source>
        <dbReference type="Pfam" id="PF00892"/>
    </source>
</evidence>
<comment type="caution">
    <text evidence="8">The sequence shown here is derived from an EMBL/GenBank/DDBJ whole genome shotgun (WGS) entry which is preliminary data.</text>
</comment>
<dbReference type="PANTHER" id="PTHR32322:SF2">
    <property type="entry name" value="EAMA DOMAIN-CONTAINING PROTEIN"/>
    <property type="match status" value="1"/>
</dbReference>
<dbReference type="RefSeq" id="WP_209793537.1">
    <property type="nucleotide sequence ID" value="NZ_JAGIQF010000002.1"/>
</dbReference>
<feature type="transmembrane region" description="Helical" evidence="6">
    <location>
        <begin position="164"/>
        <end position="188"/>
    </location>
</feature>
<sequence length="293" mass="32000">MPLLIALLAPLLWGSTYAVVSLYLTDYSPYWVAVWRALPAGVLLLLIHPRWPPLTWNRQCLLAFCNITAFFALLFVAAFRLPGAVAGTLGATLPLVLMALAWLQDGVRPSLKWLLLGLMGLAGVLLLLNPSANLDPVGVACALLATLLIGQSSRWMQRWPVSDLLALTAWQLLLGGLMLIPLAWWLAGPMPVPQLASAPAFGWLILLNTALAYWAWLWGLKRHGPEVMGMLALTNPMVAVSLGVLLVGEALDGRQWLGIGVILLSLFLMKLPARPFFKRWQARKACPEHPGNG</sequence>
<evidence type="ECO:0000256" key="1">
    <source>
        <dbReference type="ARBA" id="ARBA00004141"/>
    </source>
</evidence>
<feature type="transmembrane region" description="Helical" evidence="6">
    <location>
        <begin position="60"/>
        <end position="79"/>
    </location>
</feature>
<keyword evidence="4 6" id="KW-1133">Transmembrane helix</keyword>
<evidence type="ECO:0000256" key="6">
    <source>
        <dbReference type="SAM" id="Phobius"/>
    </source>
</evidence>
<protein>
    <submittedName>
        <fullName evidence="8">EamA family transporter</fullName>
    </submittedName>
</protein>
<accession>A0ABS4B6K8</accession>
<evidence type="ECO:0000256" key="2">
    <source>
        <dbReference type="ARBA" id="ARBA00007362"/>
    </source>
</evidence>
<reference evidence="8 9" key="1">
    <citation type="submission" date="2021-03" db="EMBL/GenBank/DDBJ databases">
        <title>Plant growth promoting bacteria isolated from wild legumes nodules and trapping Phaseolus vulgaris L. nodules in the center and southern Mexico.</title>
        <authorList>
            <person name="Estrada P."/>
        </authorList>
    </citation>
    <scope>NUCLEOTIDE SEQUENCE [LARGE SCALE GENOMIC DNA]</scope>
    <source>
        <strain evidence="8 9">MaGu-431</strain>
    </source>
</reference>
<feature type="transmembrane region" description="Helical" evidence="6">
    <location>
        <begin position="200"/>
        <end position="220"/>
    </location>
</feature>
<dbReference type="InterPro" id="IPR037185">
    <property type="entry name" value="EmrE-like"/>
</dbReference>
<evidence type="ECO:0000256" key="3">
    <source>
        <dbReference type="ARBA" id="ARBA00022692"/>
    </source>
</evidence>
<feature type="domain" description="EamA" evidence="7">
    <location>
        <begin position="138"/>
        <end position="269"/>
    </location>
</feature>
<dbReference type="EMBL" id="JAGIQF010000002">
    <property type="protein sequence ID" value="MBP0602480.1"/>
    <property type="molecule type" value="Genomic_DNA"/>
</dbReference>
<comment type="subcellular location">
    <subcellularLocation>
        <location evidence="1">Membrane</location>
        <topology evidence="1">Multi-pass membrane protein</topology>
    </subcellularLocation>
</comment>
<feature type="transmembrane region" description="Helical" evidence="6">
    <location>
        <begin position="254"/>
        <end position="273"/>
    </location>
</feature>
<feature type="transmembrane region" description="Helical" evidence="6">
    <location>
        <begin position="227"/>
        <end position="248"/>
    </location>
</feature>
<dbReference type="PANTHER" id="PTHR32322">
    <property type="entry name" value="INNER MEMBRANE TRANSPORTER"/>
    <property type="match status" value="1"/>
</dbReference>
<feature type="transmembrane region" description="Helical" evidence="6">
    <location>
        <begin position="134"/>
        <end position="152"/>
    </location>
</feature>
<proteinExistence type="inferred from homology"/>
<evidence type="ECO:0000256" key="5">
    <source>
        <dbReference type="ARBA" id="ARBA00023136"/>
    </source>
</evidence>
<organism evidence="8 9">
    <name type="scientific">Aeromonas sanarellii</name>
    <dbReference type="NCBI Taxonomy" id="633415"/>
    <lineage>
        <taxon>Bacteria</taxon>
        <taxon>Pseudomonadati</taxon>
        <taxon>Pseudomonadota</taxon>
        <taxon>Gammaproteobacteria</taxon>
        <taxon>Aeromonadales</taxon>
        <taxon>Aeromonadaceae</taxon>
        <taxon>Aeromonas</taxon>
    </lineage>
</organism>
<dbReference type="InterPro" id="IPR000620">
    <property type="entry name" value="EamA_dom"/>
</dbReference>
<gene>
    <name evidence="8" type="ORF">J8I01_08155</name>
</gene>
<feature type="transmembrane region" description="Helical" evidence="6">
    <location>
        <begin position="110"/>
        <end position="128"/>
    </location>
</feature>
<feature type="transmembrane region" description="Helical" evidence="6">
    <location>
        <begin position="28"/>
        <end position="48"/>
    </location>
</feature>
<keyword evidence="3 6" id="KW-0812">Transmembrane</keyword>
<keyword evidence="5 6" id="KW-0472">Membrane</keyword>
<feature type="domain" description="EamA" evidence="7">
    <location>
        <begin position="3"/>
        <end position="128"/>
    </location>
</feature>